<dbReference type="OrthoDB" id="10071681at2759"/>
<name>A0A059J692_TRIIM</name>
<feature type="compositionally biased region" description="Pro residues" evidence="6">
    <location>
        <begin position="137"/>
        <end position="146"/>
    </location>
</feature>
<comment type="caution">
    <text evidence="8">The sequence shown here is derived from an EMBL/GenBank/DDBJ whole genome shotgun (WGS) entry which is preliminary data.</text>
</comment>
<dbReference type="STRING" id="1215338.A0A059J692"/>
<evidence type="ECO:0000256" key="6">
    <source>
        <dbReference type="SAM" id="MobiDB-lite"/>
    </source>
</evidence>
<dbReference type="Gene3D" id="1.10.20.10">
    <property type="entry name" value="Histone, subunit A"/>
    <property type="match status" value="1"/>
</dbReference>
<evidence type="ECO:0000256" key="4">
    <source>
        <dbReference type="ARBA" id="ARBA00022454"/>
    </source>
</evidence>
<dbReference type="AlphaFoldDB" id="A0A059J692"/>
<dbReference type="Proteomes" id="UP000024533">
    <property type="component" value="Unassembled WGS sequence"/>
</dbReference>
<keyword evidence="4" id="KW-0158">Chromosome</keyword>
<accession>A0A059J692</accession>
<dbReference type="GO" id="GO:0007059">
    <property type="term" value="P:chromosome segregation"/>
    <property type="evidence" value="ECO:0007669"/>
    <property type="project" value="TreeGrafter"/>
</dbReference>
<dbReference type="EMBL" id="AOKY01000322">
    <property type="protein sequence ID" value="KDB23012.1"/>
    <property type="molecule type" value="Genomic_DNA"/>
</dbReference>
<feature type="compositionally biased region" description="Acidic residues" evidence="6">
    <location>
        <begin position="350"/>
        <end position="365"/>
    </location>
</feature>
<dbReference type="GO" id="GO:0005634">
    <property type="term" value="C:nucleus"/>
    <property type="evidence" value="ECO:0007669"/>
    <property type="project" value="UniProtKB-SubCell"/>
</dbReference>
<dbReference type="PANTHER" id="PTHR46904">
    <property type="entry name" value="CENTROMERE PROTEIN T"/>
    <property type="match status" value="1"/>
</dbReference>
<feature type="compositionally biased region" description="Acidic residues" evidence="6">
    <location>
        <begin position="298"/>
        <end position="308"/>
    </location>
</feature>
<dbReference type="Pfam" id="PF15511">
    <property type="entry name" value="CENP-T_C"/>
    <property type="match status" value="1"/>
</dbReference>
<dbReference type="HOGENOM" id="CLU_024001_1_0_1"/>
<keyword evidence="5" id="KW-0539">Nucleus</keyword>
<dbReference type="InterPro" id="IPR009072">
    <property type="entry name" value="Histone-fold"/>
</dbReference>
<dbReference type="InterPro" id="IPR035425">
    <property type="entry name" value="CENP-T/H4_C"/>
</dbReference>
<keyword evidence="9" id="KW-1185">Reference proteome</keyword>
<evidence type="ECO:0000259" key="7">
    <source>
        <dbReference type="Pfam" id="PF15511"/>
    </source>
</evidence>
<dbReference type="FunFam" id="1.10.20.10:FF:000105">
    <property type="entry name" value="Inner kinetochore subunit cnp20"/>
    <property type="match status" value="1"/>
</dbReference>
<dbReference type="PANTHER" id="PTHR46904:SF1">
    <property type="entry name" value="CENTROMERE PROTEIN T"/>
    <property type="match status" value="1"/>
</dbReference>
<evidence type="ECO:0000256" key="5">
    <source>
        <dbReference type="ARBA" id="ARBA00023242"/>
    </source>
</evidence>
<organism evidence="8 9">
    <name type="scientific">Trichophyton interdigitale (strain MR816)</name>
    <dbReference type="NCBI Taxonomy" id="1215338"/>
    <lineage>
        <taxon>Eukaryota</taxon>
        <taxon>Fungi</taxon>
        <taxon>Dikarya</taxon>
        <taxon>Ascomycota</taxon>
        <taxon>Pezizomycotina</taxon>
        <taxon>Eurotiomycetes</taxon>
        <taxon>Eurotiomycetidae</taxon>
        <taxon>Onygenales</taxon>
        <taxon>Arthrodermataceae</taxon>
        <taxon>Trichophyton</taxon>
    </lineage>
</organism>
<evidence type="ECO:0000256" key="2">
    <source>
        <dbReference type="ARBA" id="ARBA00004286"/>
    </source>
</evidence>
<dbReference type="CDD" id="cd22920">
    <property type="entry name" value="HFD_CENP-T"/>
    <property type="match status" value="1"/>
</dbReference>
<dbReference type="GO" id="GO:0000278">
    <property type="term" value="P:mitotic cell cycle"/>
    <property type="evidence" value="ECO:0007669"/>
    <property type="project" value="TreeGrafter"/>
</dbReference>
<feature type="compositionally biased region" description="Acidic residues" evidence="6">
    <location>
        <begin position="147"/>
        <end position="158"/>
    </location>
</feature>
<protein>
    <recommendedName>
        <fullName evidence="7">CENP-T/Histone H4 histone fold domain-containing protein</fullName>
    </recommendedName>
</protein>
<evidence type="ECO:0000313" key="9">
    <source>
        <dbReference type="Proteomes" id="UP000024533"/>
    </source>
</evidence>
<feature type="region of interest" description="Disordered" evidence="6">
    <location>
        <begin position="227"/>
        <end position="382"/>
    </location>
</feature>
<dbReference type="OMA" id="GRMQRET"/>
<dbReference type="InterPro" id="IPR028255">
    <property type="entry name" value="CENP-T"/>
</dbReference>
<dbReference type="SUPFAM" id="SSF47113">
    <property type="entry name" value="Histone-fold"/>
    <property type="match status" value="1"/>
</dbReference>
<gene>
    <name evidence="8" type="ORF">H109_05043</name>
</gene>
<dbReference type="GO" id="GO:0000776">
    <property type="term" value="C:kinetochore"/>
    <property type="evidence" value="ECO:0007669"/>
    <property type="project" value="InterPro"/>
</dbReference>
<comment type="subcellular location">
    <subcellularLocation>
        <location evidence="2">Chromosome</location>
    </subcellularLocation>
    <subcellularLocation>
        <location evidence="1">Nucleus</location>
    </subcellularLocation>
</comment>
<evidence type="ECO:0000256" key="3">
    <source>
        <dbReference type="ARBA" id="ARBA00010137"/>
    </source>
</evidence>
<feature type="region of interest" description="Disordered" evidence="6">
    <location>
        <begin position="41"/>
        <end position="210"/>
    </location>
</feature>
<feature type="region of interest" description="Disordered" evidence="6">
    <location>
        <begin position="1"/>
        <end position="28"/>
    </location>
</feature>
<feature type="domain" description="CENP-T/Histone H4 histone fold" evidence="7">
    <location>
        <begin position="377"/>
        <end position="481"/>
    </location>
</feature>
<evidence type="ECO:0000256" key="1">
    <source>
        <dbReference type="ARBA" id="ARBA00004123"/>
    </source>
</evidence>
<feature type="compositionally biased region" description="Polar residues" evidence="6">
    <location>
        <begin position="1"/>
        <end position="24"/>
    </location>
</feature>
<feature type="compositionally biased region" description="Polar residues" evidence="6">
    <location>
        <begin position="43"/>
        <end position="57"/>
    </location>
</feature>
<dbReference type="GO" id="GO:0046982">
    <property type="term" value="F:protein heterodimerization activity"/>
    <property type="evidence" value="ECO:0007669"/>
    <property type="project" value="InterPro"/>
</dbReference>
<dbReference type="GO" id="GO:0003677">
    <property type="term" value="F:DNA binding"/>
    <property type="evidence" value="ECO:0007669"/>
    <property type="project" value="InterPro"/>
</dbReference>
<comment type="similarity">
    <text evidence="3">Belongs to the CENP-T/CNN1 family.</text>
</comment>
<sequence>MPTSNGRGNGETPLNSAGPSSSPAKTPYNALFKLSRLVGAPSTPAQQNATSFNSNLPSVPRTGRRKSGITPSRARGGERIPVTPHAIRALQRRAATYTPGRDRRKSQRFKRETPMDILKNLGKVLAPVSKTVSSSPPTEPEPQPEPPMDEIAELDEEPPIPPPRLSLPLNEMAVDQDDNSPPMPPPRLSVLPDDEDVTRGSIELPRRERSGRDLARLSRVSFASNRFSDHYGDTTNIEDPEDGLDFRVGQEDDFDEDLDNTTGQPMLDAGGETEDLGRFNFDFAFPTPEAPHTMSIENENENEQDTFELETVPPEFGGPDSPSSGSDFGTGGFEPGMDDVPSNGGTPEPIEQEAEEVEMEQEDQPEPPQKKQKVSKHGIPVPSLPAGVVKKLAMRFARSGNKKTRITKDTMAAIQQATDWFFEQASGDLSTYSKHSGRKTIDETDVIALMRRQRRVGRGASVFALAQKHLPKELLQDIRLPKG</sequence>
<feature type="compositionally biased region" description="Low complexity" evidence="6">
    <location>
        <begin position="313"/>
        <end position="327"/>
    </location>
</feature>
<proteinExistence type="inferred from homology"/>
<evidence type="ECO:0000313" key="8">
    <source>
        <dbReference type="EMBL" id="KDB23012.1"/>
    </source>
</evidence>
<reference evidence="8 9" key="1">
    <citation type="submission" date="2014-02" db="EMBL/GenBank/DDBJ databases">
        <title>The Genome Sequence of Trichophyton interdigitale MR816.</title>
        <authorList>
            <consortium name="The Broad Institute Genomics Platform"/>
            <person name="Cuomo C.A."/>
            <person name="White T.C."/>
            <person name="Graser Y."/>
            <person name="Martinez-Rossi N."/>
            <person name="Heitman J."/>
            <person name="Young S.K."/>
            <person name="Zeng Q."/>
            <person name="Gargeya S."/>
            <person name="Abouelleil A."/>
            <person name="Alvarado L."/>
            <person name="Chapman S.B."/>
            <person name="Gainer-Dewar J."/>
            <person name="Goldberg J."/>
            <person name="Griggs A."/>
            <person name="Gujja S."/>
            <person name="Hansen M."/>
            <person name="Howarth C."/>
            <person name="Imamovic A."/>
            <person name="Larimer J."/>
            <person name="Martinez D."/>
            <person name="Murphy C."/>
            <person name="Pearson M.D."/>
            <person name="Persinoti G."/>
            <person name="Poon T."/>
            <person name="Priest M."/>
            <person name="Roberts A.D."/>
            <person name="Saif S."/>
            <person name="Shea T.D."/>
            <person name="Sykes S.N."/>
            <person name="Wortman J."/>
            <person name="Nusbaum C."/>
            <person name="Birren B."/>
        </authorList>
    </citation>
    <scope>NUCLEOTIDE SEQUENCE [LARGE SCALE GENOMIC DNA]</scope>
    <source>
        <strain evidence="8 9">MR816</strain>
    </source>
</reference>
<dbReference type="GO" id="GO:0051382">
    <property type="term" value="P:kinetochore assembly"/>
    <property type="evidence" value="ECO:0007669"/>
    <property type="project" value="InterPro"/>
</dbReference>